<dbReference type="STRING" id="39488.ERS852450_00446"/>
<accession>A0A285PUY7</accession>
<evidence type="ECO:0000313" key="1">
    <source>
        <dbReference type="EMBL" id="SOB73022.1"/>
    </source>
</evidence>
<organism evidence="1 2">
    <name type="scientific">Anaerobutyricum hallii</name>
    <dbReference type="NCBI Taxonomy" id="39488"/>
    <lineage>
        <taxon>Bacteria</taxon>
        <taxon>Bacillati</taxon>
        <taxon>Bacillota</taxon>
        <taxon>Clostridia</taxon>
        <taxon>Lachnospirales</taxon>
        <taxon>Lachnospiraceae</taxon>
        <taxon>Anaerobutyricum</taxon>
    </lineage>
</organism>
<dbReference type="Proteomes" id="UP000217549">
    <property type="component" value="Chromosome I"/>
</dbReference>
<dbReference type="Pfam" id="PF07451">
    <property type="entry name" value="SpoVAD"/>
    <property type="match status" value="1"/>
</dbReference>
<dbReference type="NCBIfam" id="NF006160">
    <property type="entry name" value="PRK08304.1"/>
    <property type="match status" value="1"/>
</dbReference>
<reference evidence="2" key="1">
    <citation type="submission" date="2017-09" db="EMBL/GenBank/DDBJ databases">
        <authorList>
            <person name="Shetty A S."/>
        </authorList>
    </citation>
    <scope>NUCLEOTIDE SEQUENCE [LARGE SCALE GENOMIC DNA]</scope>
</reference>
<dbReference type="GO" id="GO:0016746">
    <property type="term" value="F:acyltransferase activity"/>
    <property type="evidence" value="ECO:0007669"/>
    <property type="project" value="InterPro"/>
</dbReference>
<keyword evidence="2" id="KW-1185">Reference proteome</keyword>
<dbReference type="AlphaFoldDB" id="A0A285PUY7"/>
<dbReference type="InterPro" id="IPR010894">
    <property type="entry name" value="SpoVAD"/>
</dbReference>
<dbReference type="Gene3D" id="3.40.47.40">
    <property type="entry name" value="Stage V sporulation protein AD"/>
    <property type="match status" value="1"/>
</dbReference>
<sequence>MQQMKGKQSILFQEPVKIMSHACVGGKKEGEGPIGKHLDLIVDDPMFGKENWEESESSFLKTAGEIAIRKGKKKKEDVRMAFCGDLLGQLIASSFGIAELEIPYYGVYGACSSIGAALSIGAMTVNGGFADLVLTGCSSHFASAEKEFRFPLGYGSQRPYSATWTVTGAGAFLLNTQKGDVQIRGITTGKIKDYGVQDPFNMGACMAPAAADTIYQSLLDFEMKPEEFDQIITGDLGSVGQKLLFELLDENHKDIKKNHMDCGMQIFDAGSQDTHAGGSGCACSALMLSAVILPKIASGEWKKVLFVPTGALLSQVSANEGRTIPAIAHAVWLESGKEKK</sequence>
<dbReference type="PIRSF" id="PIRSF011570">
    <property type="entry name" value="SpoVAD"/>
    <property type="match status" value="1"/>
</dbReference>
<dbReference type="InterPro" id="IPR038369">
    <property type="entry name" value="SpoVAD_sf"/>
</dbReference>
<evidence type="ECO:0000313" key="2">
    <source>
        <dbReference type="Proteomes" id="UP000217549"/>
    </source>
</evidence>
<proteinExistence type="predicted"/>
<dbReference type="EMBL" id="LT907978">
    <property type="protein sequence ID" value="SOB73022.1"/>
    <property type="molecule type" value="Genomic_DNA"/>
</dbReference>
<dbReference type="SUPFAM" id="SSF53901">
    <property type="entry name" value="Thiolase-like"/>
    <property type="match status" value="1"/>
</dbReference>
<dbReference type="KEGG" id="ehl:EHLA_2468"/>
<protein>
    <submittedName>
        <fullName evidence="1">Stage V sporulation protein AD (SpoVAD)</fullName>
    </submittedName>
</protein>
<name>A0A285PUY7_9FIRM</name>
<dbReference type="InterPro" id="IPR016039">
    <property type="entry name" value="Thiolase-like"/>
</dbReference>
<gene>
    <name evidence="1" type="ORF">EHLA_2468</name>
</gene>
<dbReference type="RefSeq" id="WP_096240939.1">
    <property type="nucleotide sequence ID" value="NZ_LT907978.1"/>
</dbReference>